<evidence type="ECO:0000313" key="3">
    <source>
        <dbReference type="Proteomes" id="UP000253845"/>
    </source>
</evidence>
<gene>
    <name evidence="2" type="ORF">M747DRAFT_99275</name>
</gene>
<dbReference type="AlphaFoldDB" id="A0A370BPH7"/>
<dbReference type="VEuPathDB" id="FungiDB:M747DRAFT_99275"/>
<proteinExistence type="predicted"/>
<evidence type="ECO:0000256" key="1">
    <source>
        <dbReference type="SAM" id="MobiDB-lite"/>
    </source>
</evidence>
<sequence>MAGGEGKKRKRKSEGERKRKSNRMKQRKVRFRYSVLRDVSSAVTKYVQRTRQPGVADLVGYKGPHTYCSDSTGSEAPDKASPTIHHLRTSRICTMYHVSPARERTHRHTFVREGGRGISKRSGILRADGRWMDFGAASEVAYASPLLVGSRIFLAPESLVACHLGPFDAVLATFSPCGRRRG</sequence>
<protein>
    <submittedName>
        <fullName evidence="2">Uncharacterized protein</fullName>
    </submittedName>
</protein>
<dbReference type="EMBL" id="KZ851930">
    <property type="protein sequence ID" value="RDH17454.1"/>
    <property type="molecule type" value="Genomic_DNA"/>
</dbReference>
<accession>A0A370BPH7</accession>
<feature type="region of interest" description="Disordered" evidence="1">
    <location>
        <begin position="1"/>
        <end position="28"/>
    </location>
</feature>
<name>A0A370BPH7_ASPNG</name>
<organism evidence="2 3">
    <name type="scientific">Aspergillus niger ATCC 13496</name>
    <dbReference type="NCBI Taxonomy" id="1353008"/>
    <lineage>
        <taxon>Eukaryota</taxon>
        <taxon>Fungi</taxon>
        <taxon>Dikarya</taxon>
        <taxon>Ascomycota</taxon>
        <taxon>Pezizomycotina</taxon>
        <taxon>Eurotiomycetes</taxon>
        <taxon>Eurotiomycetidae</taxon>
        <taxon>Eurotiales</taxon>
        <taxon>Aspergillaceae</taxon>
        <taxon>Aspergillus</taxon>
        <taxon>Aspergillus subgen. Circumdati</taxon>
    </lineage>
</organism>
<reference evidence="2 3" key="1">
    <citation type="submission" date="2018-07" db="EMBL/GenBank/DDBJ databases">
        <title>Section-level genome sequencing of Aspergillus section Nigri to investigate inter- and intra-species variation.</title>
        <authorList>
            <consortium name="DOE Joint Genome Institute"/>
            <person name="Vesth T.C."/>
            <person name="Nybo J.L."/>
            <person name="Theobald S."/>
            <person name="Frisvad J.C."/>
            <person name="Larsen T.O."/>
            <person name="Nielsen K.F."/>
            <person name="Hoof J.B."/>
            <person name="Brandl J."/>
            <person name="Salamov A."/>
            <person name="Riley R."/>
            <person name="Gladden J.M."/>
            <person name="Phatale P."/>
            <person name="Nielsen M.T."/>
            <person name="Lyhne E.K."/>
            <person name="Kogle M.E."/>
            <person name="Strasser K."/>
            <person name="McDonnell E."/>
            <person name="Barry K."/>
            <person name="Clum A."/>
            <person name="Chen C."/>
            <person name="Nolan M."/>
            <person name="Sandor L."/>
            <person name="Kuo A."/>
            <person name="Lipzen A."/>
            <person name="Hainaut M."/>
            <person name="Drula E."/>
            <person name="Tsang A."/>
            <person name="Magnuson J.K."/>
            <person name="Henrissat B."/>
            <person name="Wiebenga A."/>
            <person name="Simmons B.A."/>
            <person name="Makela M.R."/>
            <person name="De vries R.P."/>
            <person name="Grigoriev I.V."/>
            <person name="Mortensen U.H."/>
            <person name="Baker S.E."/>
            <person name="Andersen M.R."/>
        </authorList>
    </citation>
    <scope>NUCLEOTIDE SEQUENCE [LARGE SCALE GENOMIC DNA]</scope>
    <source>
        <strain evidence="2 3">ATCC 13496</strain>
    </source>
</reference>
<evidence type="ECO:0000313" key="2">
    <source>
        <dbReference type="EMBL" id="RDH17454.1"/>
    </source>
</evidence>
<feature type="compositionally biased region" description="Basic residues" evidence="1">
    <location>
        <begin position="7"/>
        <end position="28"/>
    </location>
</feature>
<dbReference type="Proteomes" id="UP000253845">
    <property type="component" value="Unassembled WGS sequence"/>
</dbReference>